<evidence type="ECO:0000313" key="4">
    <source>
        <dbReference type="EMBL" id="KAK2141065.1"/>
    </source>
</evidence>
<reference evidence="4" key="1">
    <citation type="journal article" date="2023" name="Mol. Biol. Evol.">
        <title>Third-Generation Sequencing Reveals the Adaptive Role of the Epigenome in Three Deep-Sea Polychaetes.</title>
        <authorList>
            <person name="Perez M."/>
            <person name="Aroh O."/>
            <person name="Sun Y."/>
            <person name="Lan Y."/>
            <person name="Juniper S.K."/>
            <person name="Young C.R."/>
            <person name="Angers B."/>
            <person name="Qian P.Y."/>
        </authorList>
    </citation>
    <scope>NUCLEOTIDE SEQUENCE</scope>
    <source>
        <strain evidence="4">P08H-3</strain>
    </source>
</reference>
<evidence type="ECO:0000256" key="3">
    <source>
        <dbReference type="RuleBase" id="RU000363"/>
    </source>
</evidence>
<dbReference type="Gene3D" id="3.40.50.720">
    <property type="entry name" value="NAD(P)-binding Rossmann-like Domain"/>
    <property type="match status" value="1"/>
</dbReference>
<keyword evidence="2" id="KW-0560">Oxidoreductase</keyword>
<dbReference type="PANTHER" id="PTHR43115:SF4">
    <property type="entry name" value="DEHYDROGENASE_REDUCTASE SDR FAMILY MEMBER 11"/>
    <property type="match status" value="1"/>
</dbReference>
<dbReference type="InterPro" id="IPR036291">
    <property type="entry name" value="NAD(P)-bd_dom_sf"/>
</dbReference>
<dbReference type="FunFam" id="3.40.50.720:FF:000047">
    <property type="entry name" value="NADP-dependent L-serine/L-allo-threonine dehydrogenase"/>
    <property type="match status" value="1"/>
</dbReference>
<dbReference type="Proteomes" id="UP001208570">
    <property type="component" value="Unassembled WGS sequence"/>
</dbReference>
<dbReference type="GO" id="GO:0016616">
    <property type="term" value="F:oxidoreductase activity, acting on the CH-OH group of donors, NAD or NADP as acceptor"/>
    <property type="evidence" value="ECO:0007669"/>
    <property type="project" value="UniProtKB-ARBA"/>
</dbReference>
<gene>
    <name evidence="4" type="ORF">LSH36_1171g00027</name>
</gene>
<proteinExistence type="inferred from homology"/>
<dbReference type="AlphaFoldDB" id="A0AAD9IVZ3"/>
<dbReference type="PRINTS" id="PR00081">
    <property type="entry name" value="GDHRDH"/>
</dbReference>
<evidence type="ECO:0008006" key="6">
    <source>
        <dbReference type="Google" id="ProtNLM"/>
    </source>
</evidence>
<dbReference type="SUPFAM" id="SSF51735">
    <property type="entry name" value="NAD(P)-binding Rossmann-fold domains"/>
    <property type="match status" value="1"/>
</dbReference>
<evidence type="ECO:0000313" key="5">
    <source>
        <dbReference type="Proteomes" id="UP001208570"/>
    </source>
</evidence>
<comment type="similarity">
    <text evidence="1 3">Belongs to the short-chain dehydrogenases/reductases (SDR) family.</text>
</comment>
<sequence>MERWVGRIALVTGASSGIGSAITVGLVRHKIKVIGCGRDMSRLQELSNQLSAENGEGCFEPMQCDLRKESDIKNMFNMIQTKYGGLDVCINNAGLIQVAPLLSGSTEAWREMLDVNILALTIVTREAYHMSGHRLLSSADTSFYQATKFAVKALTEGVRKELRYSKSGIRIAEISPGVVRTEIFSRAEGDEYDDKVFKNVKEPLQPKDIADAVLYIMSAPPQVEINDVLIRPTQQQL</sequence>
<dbReference type="PRINTS" id="PR00080">
    <property type="entry name" value="SDRFAMILY"/>
</dbReference>
<dbReference type="InterPro" id="IPR002347">
    <property type="entry name" value="SDR_fam"/>
</dbReference>
<dbReference type="EMBL" id="JAODUP010001170">
    <property type="protein sequence ID" value="KAK2141065.1"/>
    <property type="molecule type" value="Genomic_DNA"/>
</dbReference>
<evidence type="ECO:0000256" key="2">
    <source>
        <dbReference type="ARBA" id="ARBA00023002"/>
    </source>
</evidence>
<comment type="caution">
    <text evidence="4">The sequence shown here is derived from an EMBL/GenBank/DDBJ whole genome shotgun (WGS) entry which is preliminary data.</text>
</comment>
<name>A0AAD9IVZ3_9ANNE</name>
<keyword evidence="5" id="KW-1185">Reference proteome</keyword>
<dbReference type="PANTHER" id="PTHR43115">
    <property type="entry name" value="DEHYDROGENASE/REDUCTASE SDR FAMILY MEMBER 11"/>
    <property type="match status" value="1"/>
</dbReference>
<accession>A0AAD9IVZ3</accession>
<organism evidence="4 5">
    <name type="scientific">Paralvinella palmiformis</name>
    <dbReference type="NCBI Taxonomy" id="53620"/>
    <lineage>
        <taxon>Eukaryota</taxon>
        <taxon>Metazoa</taxon>
        <taxon>Spiralia</taxon>
        <taxon>Lophotrochozoa</taxon>
        <taxon>Annelida</taxon>
        <taxon>Polychaeta</taxon>
        <taxon>Sedentaria</taxon>
        <taxon>Canalipalpata</taxon>
        <taxon>Terebellida</taxon>
        <taxon>Terebelliformia</taxon>
        <taxon>Alvinellidae</taxon>
        <taxon>Paralvinella</taxon>
    </lineage>
</organism>
<evidence type="ECO:0000256" key="1">
    <source>
        <dbReference type="ARBA" id="ARBA00006484"/>
    </source>
</evidence>
<protein>
    <recommendedName>
        <fullName evidence="6">Dehydrogenase/reductase SDR family member 11</fullName>
    </recommendedName>
</protein>
<dbReference type="Pfam" id="PF00106">
    <property type="entry name" value="adh_short"/>
    <property type="match status" value="1"/>
</dbReference>